<name>A0A2L1KI41_PSEAI</name>
<geneLocation type="plasmid" evidence="1">
    <name>pR31014-IMP</name>
</geneLocation>
<proteinExistence type="predicted"/>
<accession>A0A2L1KI41</accession>
<dbReference type="AlphaFoldDB" id="A0A2L1KI41"/>
<keyword evidence="1" id="KW-0614">Plasmid</keyword>
<evidence type="ECO:0000313" key="1">
    <source>
        <dbReference type="EMBL" id="AVE22015.1"/>
    </source>
</evidence>
<organism evidence="1">
    <name type="scientific">Pseudomonas aeruginosa</name>
    <dbReference type="NCBI Taxonomy" id="287"/>
    <lineage>
        <taxon>Bacteria</taxon>
        <taxon>Pseudomonadati</taxon>
        <taxon>Pseudomonadota</taxon>
        <taxon>Gammaproteobacteria</taxon>
        <taxon>Pseudomonadales</taxon>
        <taxon>Pseudomonadaceae</taxon>
        <taxon>Pseudomonas</taxon>
    </lineage>
</organism>
<reference evidence="1" key="1">
    <citation type="submission" date="2017-06" db="EMBL/GenBank/DDBJ databases">
        <title>Complete sequence of pR31014-IMP from clinical Pseudomonas aeruginosa.</title>
        <authorList>
            <person name="Yuan M."/>
            <person name="Feng J.2nd."/>
            <person name="Zhan Z.3rd."/>
            <person name="Jiang X.4th."/>
            <person name="Zhang D.5th."/>
            <person name="Chen X.6th."/>
            <person name="Zhao X."/>
            <person name="Che J."/>
            <person name="Lu J."/>
            <person name="Xu J."/>
            <person name="Li J."/>
            <person name="Zhou D."/>
        </authorList>
    </citation>
    <scope>NUCLEOTIDE SEQUENCE</scope>
    <source>
        <plasmid evidence="1">pR31014-IMP</plasmid>
    </source>
</reference>
<dbReference type="EMBL" id="MF344571">
    <property type="protein sequence ID" value="AVE22015.1"/>
    <property type="molecule type" value="Genomic_DNA"/>
</dbReference>
<protein>
    <submittedName>
        <fullName evidence="1">Uncharacterized protein</fullName>
    </submittedName>
</protein>
<sequence length="48" mass="5341">MIPQKPIQGSCTSIKPEASYCLFSSEWMENHTPITLEFTGLLVASVVR</sequence>